<reference evidence="8" key="2">
    <citation type="submission" date="2025-08" db="UniProtKB">
        <authorList>
            <consortium name="Ensembl"/>
        </authorList>
    </citation>
    <scope>IDENTIFICATION</scope>
</reference>
<organism evidence="8 9">
    <name type="scientific">Hucho hucho</name>
    <name type="common">huchen</name>
    <dbReference type="NCBI Taxonomy" id="62062"/>
    <lineage>
        <taxon>Eukaryota</taxon>
        <taxon>Metazoa</taxon>
        <taxon>Chordata</taxon>
        <taxon>Craniata</taxon>
        <taxon>Vertebrata</taxon>
        <taxon>Euteleostomi</taxon>
        <taxon>Actinopterygii</taxon>
        <taxon>Neopterygii</taxon>
        <taxon>Teleostei</taxon>
        <taxon>Protacanthopterygii</taxon>
        <taxon>Salmoniformes</taxon>
        <taxon>Salmonidae</taxon>
        <taxon>Salmoninae</taxon>
        <taxon>Hucho</taxon>
    </lineage>
</organism>
<keyword evidence="5 6" id="KW-0472">Membrane</keyword>
<dbReference type="GO" id="GO:0005886">
    <property type="term" value="C:plasma membrane"/>
    <property type="evidence" value="ECO:0007669"/>
    <property type="project" value="UniProtKB-SubCell"/>
</dbReference>
<evidence type="ECO:0000256" key="4">
    <source>
        <dbReference type="ARBA" id="ARBA00022989"/>
    </source>
</evidence>
<dbReference type="AlphaFoldDB" id="A0A4W5LHI4"/>
<evidence type="ECO:0000256" key="5">
    <source>
        <dbReference type="ARBA" id="ARBA00023136"/>
    </source>
</evidence>
<dbReference type="Proteomes" id="UP000314982">
    <property type="component" value="Unassembled WGS sequence"/>
</dbReference>
<feature type="domain" description="ABC-2 type transporter transmembrane" evidence="7">
    <location>
        <begin position="19"/>
        <end position="151"/>
    </location>
</feature>
<accession>A0A4W5LHI4</accession>
<keyword evidence="9" id="KW-1185">Reference proteome</keyword>
<feature type="transmembrane region" description="Helical" evidence="6">
    <location>
        <begin position="79"/>
        <end position="103"/>
    </location>
</feature>
<evidence type="ECO:0000256" key="1">
    <source>
        <dbReference type="ARBA" id="ARBA00004651"/>
    </source>
</evidence>
<evidence type="ECO:0000256" key="2">
    <source>
        <dbReference type="ARBA" id="ARBA00022475"/>
    </source>
</evidence>
<protein>
    <recommendedName>
        <fullName evidence="7">ABC-2 type transporter transmembrane domain-containing protein</fullName>
    </recommendedName>
</protein>
<evidence type="ECO:0000313" key="9">
    <source>
        <dbReference type="Proteomes" id="UP000314982"/>
    </source>
</evidence>
<evidence type="ECO:0000259" key="7">
    <source>
        <dbReference type="Pfam" id="PF12698"/>
    </source>
</evidence>
<feature type="transmembrane region" description="Helical" evidence="6">
    <location>
        <begin position="123"/>
        <end position="150"/>
    </location>
</feature>
<dbReference type="InterPro" id="IPR013525">
    <property type="entry name" value="ABC2_TM"/>
</dbReference>
<dbReference type="PANTHER" id="PTHR30294">
    <property type="entry name" value="MEMBRANE COMPONENT OF ABC TRANSPORTER YHHJ-RELATED"/>
    <property type="match status" value="1"/>
</dbReference>
<comment type="subcellular location">
    <subcellularLocation>
        <location evidence="1">Cell membrane</location>
        <topology evidence="1">Multi-pass membrane protein</topology>
    </subcellularLocation>
</comment>
<sequence length="191" mass="21546">MTKRMIQRQVSKEVVDGGSVHVWLDLTNQQIAMMLQKKLADAFEDFVQYKMGSMSYLVSLPVKFEEPIYGSMNSDFTTFVTPGAVLSITFYLAVGLTALSFVIERKEGLMDRCWVAGVSSLETVLAHLISQLFVISIQVILLLLLMLLVFKVTHTCRHTPIHTYKHTHTSTQTHTHTYTAASIRLHQQGLS</sequence>
<dbReference type="Ensembl" id="ENSHHUT00000026329.1">
    <property type="protein sequence ID" value="ENSHHUP00000025336.1"/>
    <property type="gene ID" value="ENSHHUG00000015974.1"/>
</dbReference>
<dbReference type="GO" id="GO:0140359">
    <property type="term" value="F:ABC-type transporter activity"/>
    <property type="evidence" value="ECO:0007669"/>
    <property type="project" value="InterPro"/>
</dbReference>
<proteinExistence type="predicted"/>
<name>A0A4W5LHI4_9TELE</name>
<dbReference type="Pfam" id="PF12698">
    <property type="entry name" value="ABC2_membrane_3"/>
    <property type="match status" value="1"/>
</dbReference>
<reference evidence="9" key="1">
    <citation type="submission" date="2018-06" db="EMBL/GenBank/DDBJ databases">
        <title>Genome assembly of Danube salmon.</title>
        <authorList>
            <person name="Macqueen D.J."/>
            <person name="Gundappa M.K."/>
        </authorList>
    </citation>
    <scope>NUCLEOTIDE SEQUENCE [LARGE SCALE GENOMIC DNA]</scope>
</reference>
<evidence type="ECO:0000256" key="6">
    <source>
        <dbReference type="SAM" id="Phobius"/>
    </source>
</evidence>
<evidence type="ECO:0000256" key="3">
    <source>
        <dbReference type="ARBA" id="ARBA00022692"/>
    </source>
</evidence>
<keyword evidence="4 6" id="KW-1133">Transmembrane helix</keyword>
<keyword evidence="2" id="KW-1003">Cell membrane</keyword>
<keyword evidence="3 6" id="KW-0812">Transmembrane</keyword>
<dbReference type="InterPro" id="IPR051449">
    <property type="entry name" value="ABC-2_transporter_component"/>
</dbReference>
<evidence type="ECO:0000313" key="8">
    <source>
        <dbReference type="Ensembl" id="ENSHHUP00000025336.1"/>
    </source>
</evidence>
<dbReference type="STRING" id="62062.ENSHHUP00000025336"/>
<dbReference type="PANTHER" id="PTHR30294:SF38">
    <property type="entry name" value="TRANSPORT PERMEASE PROTEIN"/>
    <property type="match status" value="1"/>
</dbReference>
<reference evidence="8" key="3">
    <citation type="submission" date="2025-09" db="UniProtKB">
        <authorList>
            <consortium name="Ensembl"/>
        </authorList>
    </citation>
    <scope>IDENTIFICATION</scope>
</reference>